<keyword evidence="1" id="KW-0812">Transmembrane</keyword>
<feature type="transmembrane region" description="Helical" evidence="1">
    <location>
        <begin position="152"/>
        <end position="170"/>
    </location>
</feature>
<accession>A0A060V034</accession>
<evidence type="ECO:0000313" key="4">
    <source>
        <dbReference type="Proteomes" id="UP000193925"/>
    </source>
</evidence>
<evidence type="ECO:0000313" key="2">
    <source>
        <dbReference type="EMBL" id="CDQ12034.1"/>
    </source>
</evidence>
<reference evidence="2" key="1">
    <citation type="submission" date="2014-03" db="EMBL/GenBank/DDBJ databases">
        <authorList>
            <person name="Genoscope - CEA"/>
        </authorList>
    </citation>
    <scope>NUCLEOTIDE SEQUENCE [LARGE SCALE GENOMIC DNA]</scope>
    <source>
        <strain evidence="2">CF27</strain>
    </source>
</reference>
<evidence type="ECO:0000256" key="1">
    <source>
        <dbReference type="SAM" id="Phobius"/>
    </source>
</evidence>
<organism evidence="2">
    <name type="scientific">Acidithiobacillus ferrivorans</name>
    <dbReference type="NCBI Taxonomy" id="160808"/>
    <lineage>
        <taxon>Bacteria</taxon>
        <taxon>Pseudomonadati</taxon>
        <taxon>Pseudomonadota</taxon>
        <taxon>Acidithiobacillia</taxon>
        <taxon>Acidithiobacillales</taxon>
        <taxon>Acidithiobacillaceae</taxon>
        <taxon>Acidithiobacillus</taxon>
    </lineage>
</organism>
<feature type="transmembrane region" description="Helical" evidence="1">
    <location>
        <begin position="121"/>
        <end position="146"/>
    </location>
</feature>
<dbReference type="Proteomes" id="UP000193925">
    <property type="component" value="Chromosome AFERRI"/>
</dbReference>
<reference evidence="2" key="2">
    <citation type="submission" date="2014-07" db="EMBL/GenBank/DDBJ databases">
        <title>Initial genome analysis of the psychrotolerant acidophile Acidithiobacillus ferrivorans CF27: insights into iron and sulfur oxidation pathways and into biofilm formation.</title>
        <authorList>
            <person name="Talla E."/>
            <person name="Hedrich S."/>
            <person name="Mangenot S."/>
            <person name="Ji B."/>
            <person name="Johnson D.B."/>
            <person name="Barbe V."/>
            <person name="Bonnefoy V."/>
        </authorList>
    </citation>
    <scope>NUCLEOTIDE SEQUENCE [LARGE SCALE GENOMIC DNA]</scope>
    <source>
        <strain evidence="2">CF27</strain>
    </source>
</reference>
<keyword evidence="1" id="KW-0472">Membrane</keyword>
<keyword evidence="4" id="KW-1185">Reference proteome</keyword>
<feature type="transmembrane region" description="Helical" evidence="1">
    <location>
        <begin position="12"/>
        <end position="30"/>
    </location>
</feature>
<evidence type="ECO:0000313" key="3">
    <source>
        <dbReference type="EMBL" id="SMH66580.1"/>
    </source>
</evidence>
<gene>
    <name evidence="3" type="ORF">AFERRI_30312</name>
    <name evidence="2" type="ORF">AFERRI_70007</name>
</gene>
<dbReference type="AlphaFoldDB" id="A0A060V034"/>
<name>A0A060V034_9PROT</name>
<protein>
    <submittedName>
        <fullName evidence="2">Uncharacterized protein</fullName>
    </submittedName>
</protein>
<dbReference type="EMBL" id="LT841305">
    <property type="protein sequence ID" value="SMH66580.1"/>
    <property type="molecule type" value="Genomic_DNA"/>
</dbReference>
<dbReference type="EMBL" id="CCCS020000067">
    <property type="protein sequence ID" value="CDQ12034.1"/>
    <property type="molecule type" value="Genomic_DNA"/>
</dbReference>
<proteinExistence type="predicted"/>
<sequence>MLVRKLAARPDLDIPLFLGALLLPVATFMLCSVVPPLDFTRAFAHNGKPGFGVVLLIGSVVAAASFLLVLREARSVRAWQKHADHVIREEPRFKSVPSGEVATPSLADPESVFMSNKKSEVLLQSWTSTWFLLFGIMIGGFALMNPPASHPFAWRIGGAAFFFVAFWFFLMRFRWSPWGIPEVEITREVIKVPNPSFVSIDGATKLVSKYQERKQYIGVFSIPLKEITSISWAAIGYKGAAELVIHAGGFTVAHPLSKKPPLEVMHKACVIRSSLSASGITPDAIVVFAERLIEQAHGELT</sequence>
<reference evidence="3 4" key="3">
    <citation type="submission" date="2017-03" db="EMBL/GenBank/DDBJ databases">
        <authorList>
            <person name="Regsiter A."/>
            <person name="William W."/>
        </authorList>
    </citation>
    <scope>NUCLEOTIDE SEQUENCE [LARGE SCALE GENOMIC DNA]</scope>
    <source>
        <strain evidence="3">PRJEB5721</strain>
    </source>
</reference>
<keyword evidence="1" id="KW-1133">Transmembrane helix</keyword>
<dbReference type="RefSeq" id="WP_035195407.1">
    <property type="nucleotide sequence ID" value="NZ_CCCS020000067.1"/>
</dbReference>
<feature type="transmembrane region" description="Helical" evidence="1">
    <location>
        <begin position="50"/>
        <end position="70"/>
    </location>
</feature>